<evidence type="ECO:0000313" key="2">
    <source>
        <dbReference type="EnsemblPlants" id="OBART11G06550.1"/>
    </source>
</evidence>
<dbReference type="PaxDb" id="65489-OBART11G06550.1"/>
<dbReference type="AlphaFoldDB" id="A0A0D3HJJ7"/>
<dbReference type="HOGENOM" id="CLU_081421_0_0_1"/>
<organism evidence="2">
    <name type="scientific">Oryza barthii</name>
    <dbReference type="NCBI Taxonomy" id="65489"/>
    <lineage>
        <taxon>Eukaryota</taxon>
        <taxon>Viridiplantae</taxon>
        <taxon>Streptophyta</taxon>
        <taxon>Embryophyta</taxon>
        <taxon>Tracheophyta</taxon>
        <taxon>Spermatophyta</taxon>
        <taxon>Magnoliopsida</taxon>
        <taxon>Liliopsida</taxon>
        <taxon>Poales</taxon>
        <taxon>Poaceae</taxon>
        <taxon>BOP clade</taxon>
        <taxon>Oryzoideae</taxon>
        <taxon>Oryzeae</taxon>
        <taxon>Oryzinae</taxon>
        <taxon>Oryza</taxon>
    </lineage>
</organism>
<keyword evidence="3" id="KW-1185">Reference proteome</keyword>
<feature type="coiled-coil region" evidence="1">
    <location>
        <begin position="250"/>
        <end position="284"/>
    </location>
</feature>
<protein>
    <submittedName>
        <fullName evidence="2">Uncharacterized protein</fullName>
    </submittedName>
</protein>
<dbReference type="EnsemblPlants" id="OBART11G06550.1">
    <property type="protein sequence ID" value="OBART11G06550.1"/>
    <property type="gene ID" value="OBART11G06550"/>
</dbReference>
<evidence type="ECO:0000313" key="3">
    <source>
        <dbReference type="Proteomes" id="UP000026960"/>
    </source>
</evidence>
<dbReference type="Proteomes" id="UP000026960">
    <property type="component" value="Chromosome 11"/>
</dbReference>
<proteinExistence type="predicted"/>
<dbReference type="eggNOG" id="ENOG502R49D">
    <property type="taxonomic scope" value="Eukaryota"/>
</dbReference>
<evidence type="ECO:0000256" key="1">
    <source>
        <dbReference type="SAM" id="Coils"/>
    </source>
</evidence>
<reference evidence="2" key="1">
    <citation type="journal article" date="2009" name="Rice">
        <title>De Novo Next Generation Sequencing of Plant Genomes.</title>
        <authorList>
            <person name="Rounsley S."/>
            <person name="Marri P.R."/>
            <person name="Yu Y."/>
            <person name="He R."/>
            <person name="Sisneros N."/>
            <person name="Goicoechea J.L."/>
            <person name="Lee S.J."/>
            <person name="Angelova A."/>
            <person name="Kudrna D."/>
            <person name="Luo M."/>
            <person name="Affourtit J."/>
            <person name="Desany B."/>
            <person name="Knight J."/>
            <person name="Niazi F."/>
            <person name="Egholm M."/>
            <person name="Wing R.A."/>
        </authorList>
    </citation>
    <scope>NUCLEOTIDE SEQUENCE [LARGE SCALE GENOMIC DNA]</scope>
    <source>
        <strain evidence="2">cv. IRGC 105608</strain>
    </source>
</reference>
<accession>A0A0D3HJJ7</accession>
<reference evidence="2" key="2">
    <citation type="submission" date="2015-03" db="UniProtKB">
        <authorList>
            <consortium name="EnsemblPlants"/>
        </authorList>
    </citation>
    <scope>IDENTIFICATION</scope>
</reference>
<dbReference type="Gramene" id="OBART11G06550.1">
    <property type="protein sequence ID" value="OBART11G06550.1"/>
    <property type="gene ID" value="OBART11G06550"/>
</dbReference>
<keyword evidence="1" id="KW-0175">Coiled coil</keyword>
<name>A0A0D3HJJ7_9ORYZ</name>
<sequence length="335" mass="37472">MVVDASSNGETKSSEVPITATYIPRDVEYLREAMALEWVADKEDEETTADLLDAPPVFLIDYPGWGWERLFPYHSSSVEWPQFKKYLEEYSSHNAGQVATLCSQLRSVQGQGIPPAGCGVLHDAANLCIKIENKLLRSCHSALTVEEIILSSKIKECASHMIQSEGESSAAAEGLVGIAKEARKLSYLLSEDDPDMCLKYDMCEYIRAYAAKVLTKLEKEFSCNTAGHAAENGITASDKSEKPIGNVKWNSNMKKLKKARKKRLKRAEKRLKREEKRKSEDQTEAQALTIMKDKLLEGKSQQTSELTKADENVFKLGSLAYRSAFEMGRIQVMES</sequence>